<evidence type="ECO:0000256" key="3">
    <source>
        <dbReference type="PROSITE-ProRule" id="PRU00209"/>
    </source>
</evidence>
<evidence type="ECO:0000256" key="2">
    <source>
        <dbReference type="ARBA" id="ARBA00022884"/>
    </source>
</evidence>
<organism evidence="5 6">
    <name type="scientific">Rhizophagus irregularis</name>
    <dbReference type="NCBI Taxonomy" id="588596"/>
    <lineage>
        <taxon>Eukaryota</taxon>
        <taxon>Fungi</taxon>
        <taxon>Fungi incertae sedis</taxon>
        <taxon>Mucoromycota</taxon>
        <taxon>Glomeromycotina</taxon>
        <taxon>Glomeromycetes</taxon>
        <taxon>Glomerales</taxon>
        <taxon>Glomeraceae</taxon>
        <taxon>Rhizophagus</taxon>
    </lineage>
</organism>
<comment type="caution">
    <text evidence="5">The sequence shown here is derived from an EMBL/GenBank/DDBJ whole genome shotgun (WGS) entry which is preliminary data.</text>
</comment>
<dbReference type="Gene3D" id="2.40.50.140">
    <property type="entry name" value="Nucleic acid-binding proteins"/>
    <property type="match status" value="1"/>
</dbReference>
<proteinExistence type="predicted"/>
<dbReference type="InterPro" id="IPR051270">
    <property type="entry name" value="Tyrosine-tRNA_ligase_regulator"/>
</dbReference>
<name>A0A2N0QN09_9GLOM</name>
<sequence>DKLLKLQVDLGYEQRQVVSGIAQYYKPEELVGKKVIVVANLKPVKLRGELSQGMILAGSHDGILSVASVDSKLENGAKVK</sequence>
<evidence type="ECO:0000313" key="6">
    <source>
        <dbReference type="Proteomes" id="UP000232688"/>
    </source>
</evidence>
<keyword evidence="2 3" id="KW-0694">RNA-binding</keyword>
<dbReference type="InterPro" id="IPR002547">
    <property type="entry name" value="tRNA-bd_dom"/>
</dbReference>
<dbReference type="PROSITE" id="PS50886">
    <property type="entry name" value="TRBD"/>
    <property type="match status" value="1"/>
</dbReference>
<dbReference type="GO" id="GO:0000049">
    <property type="term" value="F:tRNA binding"/>
    <property type="evidence" value="ECO:0007669"/>
    <property type="project" value="UniProtKB-UniRule"/>
</dbReference>
<dbReference type="Pfam" id="PF01588">
    <property type="entry name" value="tRNA_bind"/>
    <property type="match status" value="1"/>
</dbReference>
<feature type="domain" description="TRNA-binding" evidence="4">
    <location>
        <begin position="1"/>
        <end position="80"/>
    </location>
</feature>
<dbReference type="InterPro" id="IPR012340">
    <property type="entry name" value="NA-bd_OB-fold"/>
</dbReference>
<reference evidence="5 6" key="1">
    <citation type="submission" date="2017-10" db="EMBL/GenBank/DDBJ databases">
        <title>Extensive intraspecific genome diversity in a model arbuscular mycorrhizal fungus.</title>
        <authorList>
            <person name="Chen E.C.H."/>
            <person name="Morin E."/>
            <person name="Baudet D."/>
            <person name="Noel J."/>
            <person name="Ndikumana S."/>
            <person name="Charron P."/>
            <person name="St-Onge C."/>
            <person name="Giorgi J."/>
            <person name="Grigoriev I.V."/>
            <person name="Roux C."/>
            <person name="Martin F.M."/>
            <person name="Corradi N."/>
        </authorList>
    </citation>
    <scope>NUCLEOTIDE SEQUENCE [LARGE SCALE GENOMIC DNA]</scope>
    <source>
        <strain evidence="5 6">A1</strain>
    </source>
</reference>
<dbReference type="Proteomes" id="UP000232688">
    <property type="component" value="Unassembled WGS sequence"/>
</dbReference>
<feature type="non-terminal residue" evidence="5">
    <location>
        <position position="1"/>
    </location>
</feature>
<protein>
    <submittedName>
        <fullName evidence="5">Methionine--tRNA ligase</fullName>
    </submittedName>
</protein>
<dbReference type="PANTHER" id="PTHR11586">
    <property type="entry name" value="TRNA-AMINOACYLATION COFACTOR ARC1 FAMILY MEMBER"/>
    <property type="match status" value="1"/>
</dbReference>
<keyword evidence="5" id="KW-0436">Ligase</keyword>
<accession>A0A2N0QN09</accession>
<evidence type="ECO:0000259" key="4">
    <source>
        <dbReference type="PROSITE" id="PS50886"/>
    </source>
</evidence>
<dbReference type="EMBL" id="LLXH01005777">
    <property type="protein sequence ID" value="PKC52438.1"/>
    <property type="molecule type" value="Genomic_DNA"/>
</dbReference>
<reference evidence="5 6" key="2">
    <citation type="submission" date="2017-10" db="EMBL/GenBank/DDBJ databases">
        <title>Genome analyses suggest a sexual origin of heterokaryosis in a supposedly ancient asexual fungus.</title>
        <authorList>
            <person name="Corradi N."/>
            <person name="Sedzielewska K."/>
            <person name="Noel J."/>
            <person name="Charron P."/>
            <person name="Farinelli L."/>
            <person name="Marton T."/>
            <person name="Kruger M."/>
            <person name="Pelin A."/>
            <person name="Brachmann A."/>
            <person name="Corradi N."/>
        </authorList>
    </citation>
    <scope>NUCLEOTIDE SEQUENCE [LARGE SCALE GENOMIC DNA]</scope>
    <source>
        <strain evidence="5 6">A1</strain>
    </source>
</reference>
<keyword evidence="1 3" id="KW-0820">tRNA-binding</keyword>
<dbReference type="SUPFAM" id="SSF50249">
    <property type="entry name" value="Nucleic acid-binding proteins"/>
    <property type="match status" value="1"/>
</dbReference>
<dbReference type="GO" id="GO:0016874">
    <property type="term" value="F:ligase activity"/>
    <property type="evidence" value="ECO:0007669"/>
    <property type="project" value="UniProtKB-KW"/>
</dbReference>
<gene>
    <name evidence="5" type="ORF">RhiirA1_481511</name>
</gene>
<dbReference type="VEuPathDB" id="FungiDB:RhiirA1_481511"/>
<dbReference type="PANTHER" id="PTHR11586:SF37">
    <property type="entry name" value="TRNA-BINDING DOMAIN-CONTAINING PROTEIN"/>
    <property type="match status" value="1"/>
</dbReference>
<dbReference type="AlphaFoldDB" id="A0A2N0QN09"/>
<evidence type="ECO:0000313" key="5">
    <source>
        <dbReference type="EMBL" id="PKC52438.1"/>
    </source>
</evidence>
<evidence type="ECO:0000256" key="1">
    <source>
        <dbReference type="ARBA" id="ARBA00022555"/>
    </source>
</evidence>